<feature type="transmembrane region" description="Helical" evidence="6">
    <location>
        <begin position="754"/>
        <end position="778"/>
    </location>
</feature>
<keyword evidence="3 6" id="KW-0812">Transmembrane</keyword>
<dbReference type="GO" id="GO:0005886">
    <property type="term" value="C:plasma membrane"/>
    <property type="evidence" value="ECO:0007669"/>
    <property type="project" value="UniProtKB-SubCell"/>
</dbReference>
<dbReference type="RefSeq" id="WP_168872975.1">
    <property type="nucleotide sequence ID" value="NZ_JABAIA010000002.1"/>
</dbReference>
<evidence type="ECO:0000313" key="10">
    <source>
        <dbReference type="Proteomes" id="UP000570474"/>
    </source>
</evidence>
<dbReference type="Pfam" id="PF12704">
    <property type="entry name" value="MacB_PCD"/>
    <property type="match status" value="2"/>
</dbReference>
<feature type="transmembrane region" description="Helical" evidence="6">
    <location>
        <begin position="287"/>
        <end position="309"/>
    </location>
</feature>
<feature type="transmembrane region" description="Helical" evidence="6">
    <location>
        <begin position="334"/>
        <end position="361"/>
    </location>
</feature>
<feature type="transmembrane region" description="Helical" evidence="6">
    <location>
        <begin position="381"/>
        <end position="409"/>
    </location>
</feature>
<feature type="domain" description="MacB-like periplasmic core" evidence="8">
    <location>
        <begin position="21"/>
        <end position="232"/>
    </location>
</feature>
<feature type="transmembrane region" description="Helical" evidence="6">
    <location>
        <begin position="676"/>
        <end position="696"/>
    </location>
</feature>
<keyword evidence="4 6" id="KW-1133">Transmembrane helix</keyword>
<feature type="domain" description="MacB-like periplasmic core" evidence="8">
    <location>
        <begin position="441"/>
        <end position="632"/>
    </location>
</feature>
<evidence type="ECO:0000256" key="1">
    <source>
        <dbReference type="ARBA" id="ARBA00004651"/>
    </source>
</evidence>
<protein>
    <submittedName>
        <fullName evidence="9">FtsX-like permease family protein</fullName>
    </submittedName>
</protein>
<feature type="domain" description="ABC3 transporter permease C-terminal" evidence="7">
    <location>
        <begin position="293"/>
        <end position="408"/>
    </location>
</feature>
<evidence type="ECO:0000259" key="8">
    <source>
        <dbReference type="Pfam" id="PF12704"/>
    </source>
</evidence>
<accession>A0A847S109</accession>
<gene>
    <name evidence="9" type="ORF">HGH92_22445</name>
</gene>
<dbReference type="InterPro" id="IPR025857">
    <property type="entry name" value="MacB_PCD"/>
</dbReference>
<feature type="domain" description="ABC3 transporter permease C-terminal" evidence="7">
    <location>
        <begin position="679"/>
        <end position="788"/>
    </location>
</feature>
<dbReference type="EMBL" id="JABAIA010000002">
    <property type="protein sequence ID" value="NLR67085.1"/>
    <property type="molecule type" value="Genomic_DNA"/>
</dbReference>
<evidence type="ECO:0000256" key="4">
    <source>
        <dbReference type="ARBA" id="ARBA00022989"/>
    </source>
</evidence>
<evidence type="ECO:0000256" key="6">
    <source>
        <dbReference type="SAM" id="Phobius"/>
    </source>
</evidence>
<dbReference type="PROSITE" id="PS51257">
    <property type="entry name" value="PROKAR_LIPOPROTEIN"/>
    <property type="match status" value="1"/>
</dbReference>
<dbReference type="Proteomes" id="UP000570474">
    <property type="component" value="Unassembled WGS sequence"/>
</dbReference>
<dbReference type="InterPro" id="IPR050250">
    <property type="entry name" value="Macrolide_Exporter_MacB"/>
</dbReference>
<evidence type="ECO:0000256" key="2">
    <source>
        <dbReference type="ARBA" id="ARBA00022475"/>
    </source>
</evidence>
<feature type="transmembrane region" description="Helical" evidence="6">
    <location>
        <begin position="730"/>
        <end position="747"/>
    </location>
</feature>
<feature type="transmembrane region" description="Helical" evidence="6">
    <location>
        <begin position="20"/>
        <end position="41"/>
    </location>
</feature>
<evidence type="ECO:0000256" key="5">
    <source>
        <dbReference type="ARBA" id="ARBA00023136"/>
    </source>
</evidence>
<dbReference type="GO" id="GO:0022857">
    <property type="term" value="F:transmembrane transporter activity"/>
    <property type="evidence" value="ECO:0007669"/>
    <property type="project" value="TreeGrafter"/>
</dbReference>
<dbReference type="InterPro" id="IPR003838">
    <property type="entry name" value="ABC3_permease_C"/>
</dbReference>
<evidence type="ECO:0000259" key="7">
    <source>
        <dbReference type="Pfam" id="PF02687"/>
    </source>
</evidence>
<keyword evidence="5 6" id="KW-0472">Membrane</keyword>
<reference evidence="9 10" key="1">
    <citation type="submission" date="2020-04" db="EMBL/GenBank/DDBJ databases">
        <authorList>
            <person name="Yin C."/>
        </authorList>
    </citation>
    <scope>NUCLEOTIDE SEQUENCE [LARGE SCALE GENOMIC DNA]</scope>
    <source>
        <strain evidence="9 10">Ae27</strain>
    </source>
</reference>
<name>A0A847S109_9BACT</name>
<comment type="subcellular location">
    <subcellularLocation>
        <location evidence="1">Cell membrane</location>
        <topology evidence="1">Multi-pass membrane protein</topology>
    </subcellularLocation>
</comment>
<dbReference type="PANTHER" id="PTHR30572:SF18">
    <property type="entry name" value="ABC-TYPE MACROLIDE FAMILY EXPORT SYSTEM PERMEASE COMPONENT 2"/>
    <property type="match status" value="1"/>
</dbReference>
<proteinExistence type="predicted"/>
<comment type="caution">
    <text evidence="9">The sequence shown here is derived from an EMBL/GenBank/DDBJ whole genome shotgun (WGS) entry which is preliminary data.</text>
</comment>
<sequence>MFKNYLKTAWQKLRSHRSYAVINTIGLAVGIAACLLIFILIRYETSFDNFHHNRDRIYRVVSATQTPAGINYSMGSAFPVAEALRLDYPQLEQVARIYERKGKQVAVVNDNSHGTTKKFKENIFFAEPQLFDIFNFPFLSGDAKTALSEPNTVVLTQAIAEKYFGDWHAALGQFIRYDNSQVCKVTGILKNIPANTDFPVQVVFSFKNAGQEDIANDWVSQDGSLNTFVVLPRNMTVPHFDDNLKEFVKKHTPPEYSNQGYLLQPLSNIHYESAFGTYSGATFSRELITALSSIGLFLLLIACINFINLSTAQIVGRSKEIGVRKVLGGSRAQLIIQFLSETFLITLISVAIAVLIALLVIPLLNNLLQTPLKIQPDLSLVAFLFSITIAVTLLSGIYPAIVLSGFNPVTALKSKFTNRATGGLSLRRGLVVFQFAIAQALIIGTFIVVSQMDFFQHTDMGFDKDAIVMVPIPNDTARQAKMETLKARLQQQAGVKSVSLSAFSPMDLASWQSDFRFDNALKKSGFMTDLKWADADYFKTYNIRFIAGAPYNQADTVGGFVINEMMVKKLGFKNPEDVLGKKIDFWDGAIKAPVVGVVKNFNGQSLKDEMMPMVLASYKTTYRLINIKMEAGHMGQTLAAIERIWTGASPDFIYEYQFLDDKIASFYKRESQLSQLYKIFAGIAIFISCLGLYGFVSFMAVQRTKEVGIRKVLGASVINIVYLFSKEFTLLIGIAFLIAAPLAYYFMHQWLQHFAYRINIGVGIFLLTILSAEVIAWLTVGYQAVKAAVVNPVKSLKAE</sequence>
<dbReference type="Pfam" id="PF02687">
    <property type="entry name" value="FtsX"/>
    <property type="match status" value="2"/>
</dbReference>
<keyword evidence="2" id="KW-1003">Cell membrane</keyword>
<evidence type="ECO:0000256" key="3">
    <source>
        <dbReference type="ARBA" id="ARBA00022692"/>
    </source>
</evidence>
<keyword evidence="10" id="KW-1185">Reference proteome</keyword>
<dbReference type="AlphaFoldDB" id="A0A847S109"/>
<evidence type="ECO:0000313" key="9">
    <source>
        <dbReference type="EMBL" id="NLR67085.1"/>
    </source>
</evidence>
<dbReference type="PANTHER" id="PTHR30572">
    <property type="entry name" value="MEMBRANE COMPONENT OF TRANSPORTER-RELATED"/>
    <property type="match status" value="1"/>
</dbReference>
<feature type="transmembrane region" description="Helical" evidence="6">
    <location>
        <begin position="430"/>
        <end position="449"/>
    </location>
</feature>
<organism evidence="9 10">
    <name type="scientific">Chitinophaga varians</name>
    <dbReference type="NCBI Taxonomy" id="2202339"/>
    <lineage>
        <taxon>Bacteria</taxon>
        <taxon>Pseudomonadati</taxon>
        <taxon>Bacteroidota</taxon>
        <taxon>Chitinophagia</taxon>
        <taxon>Chitinophagales</taxon>
        <taxon>Chitinophagaceae</taxon>
        <taxon>Chitinophaga</taxon>
    </lineage>
</organism>